<dbReference type="SUPFAM" id="SSF49777">
    <property type="entry name" value="PEBP-like"/>
    <property type="match status" value="1"/>
</dbReference>
<organism evidence="1 2">
    <name type="scientific">Sphingomonas swuensis</name>
    <dbReference type="NCBI Taxonomy" id="977800"/>
    <lineage>
        <taxon>Bacteria</taxon>
        <taxon>Pseudomonadati</taxon>
        <taxon>Pseudomonadota</taxon>
        <taxon>Alphaproteobacteria</taxon>
        <taxon>Sphingomonadales</taxon>
        <taxon>Sphingomonadaceae</taxon>
        <taxon>Sphingomonas</taxon>
    </lineage>
</organism>
<dbReference type="NCBIfam" id="TIGR00481">
    <property type="entry name" value="YbhB/YbcL family Raf kinase inhibitor-like protein"/>
    <property type="match status" value="1"/>
</dbReference>
<dbReference type="EMBL" id="BAABBQ010000001">
    <property type="protein sequence ID" value="GAA4008687.1"/>
    <property type="molecule type" value="Genomic_DNA"/>
</dbReference>
<gene>
    <name evidence="1" type="ORF">GCM10022280_01800</name>
</gene>
<evidence type="ECO:0008006" key="3">
    <source>
        <dbReference type="Google" id="ProtNLM"/>
    </source>
</evidence>
<keyword evidence="2" id="KW-1185">Reference proteome</keyword>
<dbReference type="Gene3D" id="3.90.280.10">
    <property type="entry name" value="PEBP-like"/>
    <property type="match status" value="1"/>
</dbReference>
<dbReference type="InterPro" id="IPR008914">
    <property type="entry name" value="PEBP"/>
</dbReference>
<evidence type="ECO:0000313" key="1">
    <source>
        <dbReference type="EMBL" id="GAA4008687.1"/>
    </source>
</evidence>
<dbReference type="Proteomes" id="UP001500235">
    <property type="component" value="Unassembled WGS sequence"/>
</dbReference>
<dbReference type="PANTHER" id="PTHR30289:SF1">
    <property type="entry name" value="PEBP (PHOSPHATIDYLETHANOLAMINE-BINDING PROTEIN) FAMILY PROTEIN"/>
    <property type="match status" value="1"/>
</dbReference>
<name>A0ABP7S9N4_9SPHN</name>
<dbReference type="CDD" id="cd00865">
    <property type="entry name" value="PEBP_bact_arch"/>
    <property type="match status" value="1"/>
</dbReference>
<proteinExistence type="predicted"/>
<comment type="caution">
    <text evidence="1">The sequence shown here is derived from an EMBL/GenBank/DDBJ whole genome shotgun (WGS) entry which is preliminary data.</text>
</comment>
<protein>
    <recommendedName>
        <fullName evidence="3">YbhB/YbcL family Raf kinase inhibitor-like protein</fullName>
    </recommendedName>
</protein>
<dbReference type="InterPro" id="IPR036610">
    <property type="entry name" value="PEBP-like_sf"/>
</dbReference>
<dbReference type="InterPro" id="IPR005247">
    <property type="entry name" value="YbhB_YbcL/LppC-like"/>
</dbReference>
<reference evidence="2" key="1">
    <citation type="journal article" date="2019" name="Int. J. Syst. Evol. Microbiol.">
        <title>The Global Catalogue of Microorganisms (GCM) 10K type strain sequencing project: providing services to taxonomists for standard genome sequencing and annotation.</title>
        <authorList>
            <consortium name="The Broad Institute Genomics Platform"/>
            <consortium name="The Broad Institute Genome Sequencing Center for Infectious Disease"/>
            <person name="Wu L."/>
            <person name="Ma J."/>
        </authorList>
    </citation>
    <scope>NUCLEOTIDE SEQUENCE [LARGE SCALE GENOMIC DNA]</scope>
    <source>
        <strain evidence="2">JCM 17563</strain>
    </source>
</reference>
<accession>A0ABP7S9N4</accession>
<dbReference type="Pfam" id="PF01161">
    <property type="entry name" value="PBP"/>
    <property type="match status" value="1"/>
</dbReference>
<dbReference type="PANTHER" id="PTHR30289">
    <property type="entry name" value="UNCHARACTERIZED PROTEIN YBCL-RELATED"/>
    <property type="match status" value="1"/>
</dbReference>
<evidence type="ECO:0000313" key="2">
    <source>
        <dbReference type="Proteomes" id="UP001500235"/>
    </source>
</evidence>
<dbReference type="RefSeq" id="WP_344705511.1">
    <property type="nucleotide sequence ID" value="NZ_BAABBQ010000001.1"/>
</dbReference>
<sequence>MLEKLPHWLGAALRPLRAGHEGLTICKVEHDGAGLLTLSSPAFAPGGRLPPRFTADGEGLSPPLFWSGVPEGADSLVLVVEDADAPAPRPLVHALVVGIDASATSLAEGAIVADGKGAEGRNVGRNSYLAEGWLPPDPPTGHGAHDYVFQLFAIAPAGDAAIDEAKPGRGDVRDLLAGRILASGLLIGTYSRGEEAPVEGGSGMAAPAPTS</sequence>